<organism evidence="1 2">
    <name type="scientific">Batillaria attramentaria</name>
    <dbReference type="NCBI Taxonomy" id="370345"/>
    <lineage>
        <taxon>Eukaryota</taxon>
        <taxon>Metazoa</taxon>
        <taxon>Spiralia</taxon>
        <taxon>Lophotrochozoa</taxon>
        <taxon>Mollusca</taxon>
        <taxon>Gastropoda</taxon>
        <taxon>Caenogastropoda</taxon>
        <taxon>Sorbeoconcha</taxon>
        <taxon>Cerithioidea</taxon>
        <taxon>Batillariidae</taxon>
        <taxon>Batillaria</taxon>
    </lineage>
</organism>
<comment type="caution">
    <text evidence="1">The sequence shown here is derived from an EMBL/GenBank/DDBJ whole genome shotgun (WGS) entry which is preliminary data.</text>
</comment>
<keyword evidence="2" id="KW-1185">Reference proteome</keyword>
<dbReference type="Pfam" id="PF15320">
    <property type="entry name" value="RAM"/>
    <property type="match status" value="1"/>
</dbReference>
<dbReference type="EMBL" id="JACVVK020000477">
    <property type="protein sequence ID" value="KAK7471810.1"/>
    <property type="molecule type" value="Genomic_DNA"/>
</dbReference>
<accession>A0ABD0JE44</accession>
<feature type="non-terminal residue" evidence="1">
    <location>
        <position position="1"/>
    </location>
</feature>
<reference evidence="1 2" key="1">
    <citation type="journal article" date="2023" name="Sci. Data">
        <title>Genome assembly of the Korean intertidal mud-creeper Batillaria attramentaria.</title>
        <authorList>
            <person name="Patra A.K."/>
            <person name="Ho P.T."/>
            <person name="Jun S."/>
            <person name="Lee S.J."/>
            <person name="Kim Y."/>
            <person name="Won Y.J."/>
        </authorList>
    </citation>
    <scope>NUCLEOTIDE SEQUENCE [LARGE SCALE GENOMIC DNA]</scope>
    <source>
        <strain evidence="1">Wonlab-2016</strain>
    </source>
</reference>
<protein>
    <submittedName>
        <fullName evidence="1">Uncharacterized protein</fullName>
    </submittedName>
</protein>
<sequence length="208" mass="22967">KTVESCVYPADILAKCGDACLAELQDLFSQRYTQDDQEFTHTLSTPTLPPPCITNWWSMDRNFDSVAFTHLLMVVVWSSDGGSVAFTHLLMVVVWRSRRGADEVKATGVEGEAAGTTEMEVTFDTDLMVTMVTTSAKKMHENCITTGKRDNMDITGTDLQTADIGIYHMPQRSINSHTVILGYPAHPTAHVTNTLRNALSQQGTHITD</sequence>
<dbReference type="Proteomes" id="UP001519460">
    <property type="component" value="Unassembled WGS sequence"/>
</dbReference>
<name>A0ABD0JE44_9CAEN</name>
<dbReference type="AlphaFoldDB" id="A0ABD0JE44"/>
<evidence type="ECO:0000313" key="2">
    <source>
        <dbReference type="Proteomes" id="UP001519460"/>
    </source>
</evidence>
<dbReference type="InterPro" id="IPR028271">
    <property type="entry name" value="RAMAC"/>
</dbReference>
<evidence type="ECO:0000313" key="1">
    <source>
        <dbReference type="EMBL" id="KAK7471810.1"/>
    </source>
</evidence>
<gene>
    <name evidence="1" type="ORF">BaRGS_00035549</name>
</gene>
<proteinExistence type="predicted"/>